<keyword evidence="1" id="KW-1185">Reference proteome</keyword>
<proteinExistence type="predicted"/>
<name>A0AA85FQN6_9TREM</name>
<dbReference type="Proteomes" id="UP000050792">
    <property type="component" value="Unassembled WGS sequence"/>
</dbReference>
<evidence type="ECO:0000313" key="2">
    <source>
        <dbReference type="WBParaSite" id="SRDH1_57060.1"/>
    </source>
</evidence>
<organism evidence="1 2">
    <name type="scientific">Schistosoma rodhaini</name>
    <dbReference type="NCBI Taxonomy" id="6188"/>
    <lineage>
        <taxon>Eukaryota</taxon>
        <taxon>Metazoa</taxon>
        <taxon>Spiralia</taxon>
        <taxon>Lophotrochozoa</taxon>
        <taxon>Platyhelminthes</taxon>
        <taxon>Trematoda</taxon>
        <taxon>Digenea</taxon>
        <taxon>Strigeidida</taxon>
        <taxon>Schistosomatoidea</taxon>
        <taxon>Schistosomatidae</taxon>
        <taxon>Schistosoma</taxon>
    </lineage>
</organism>
<accession>A0AA85FQN6</accession>
<dbReference type="InterPro" id="IPR027878">
    <property type="entry name" value="DUF4551"/>
</dbReference>
<reference evidence="1" key="1">
    <citation type="submission" date="2022-06" db="EMBL/GenBank/DDBJ databases">
        <authorList>
            <person name="Berger JAMES D."/>
            <person name="Berger JAMES D."/>
        </authorList>
    </citation>
    <scope>NUCLEOTIDE SEQUENCE [LARGE SCALE GENOMIC DNA]</scope>
</reference>
<dbReference type="Pfam" id="PF15087">
    <property type="entry name" value="DUF4551"/>
    <property type="match status" value="1"/>
</dbReference>
<reference evidence="2" key="2">
    <citation type="submission" date="2023-11" db="UniProtKB">
        <authorList>
            <consortium name="WormBaseParasite"/>
        </authorList>
    </citation>
    <scope>IDENTIFICATION</scope>
</reference>
<dbReference type="WBParaSite" id="SRDH1_57060.1">
    <property type="protein sequence ID" value="SRDH1_57060.1"/>
    <property type="gene ID" value="SRDH1_57060"/>
</dbReference>
<sequence>MYKNGYAIERILRCKLDKDDFDHLLFWSGSSCHLDNDKPEFKHFIIGQQWLYTMNHPQRQLDNIIHFNSILGIECIGDLAMFLTCQITRNYNHICIEFVSKLNQQHRKGVISVNKTEQKVNFTDKIETKEKQCPIKDDVNIDQQDEILSSKVTWYQSNNEFKYMVAKLIHLTDFQHPLTSNKQSISSLSSSPPPSGDNIETLIAKATRRNTIVYSTTAENEDLQQLMNMFKPFFKSDTIISMEASYSVLTNKRRDSQTLISYMKFEKNPITPFIILFTYNNEITGNHYLAITRQHALTLCL</sequence>
<protein>
    <submittedName>
        <fullName evidence="2">Uncharacterized protein</fullName>
    </submittedName>
</protein>
<dbReference type="AlphaFoldDB" id="A0AA85FQN6"/>
<evidence type="ECO:0000313" key="1">
    <source>
        <dbReference type="Proteomes" id="UP000050792"/>
    </source>
</evidence>